<dbReference type="InterPro" id="IPR002885">
    <property type="entry name" value="PPR_rpt"/>
</dbReference>
<sequence>MTAKWKILRVSMHIHNRHRYTTDANITVLFNNYVDKSNVFSWNSIIADLARSGDSVEALKAFSSMRKSSLKPNRSSFPCAIKSCSALCDLKSGKQAHQQAFVFGYSSDLFVSSALIDMYSKCGQLEDARNLFDEIPQRNVVSWTSMINGYVQNDCPREALLLFKKQLVEESECGVEEEGVGNTLIDAYGKCGEVNVSRKVFDEMNEKDLISWNSMIALCAQHGLSEEAIGAFRLMVRSTEVKYNAVTLSAVFLACAHSGALQIGKCVHDQVIKMNLENDVYVGTSIIDMYCKCGRVKMARRAFNRMTEKNVKSWSAMIAGYGMHGQATEALQVFSDMIKVGIKPNSISFVSVLSACSHAGLVDEGWHWFCTMQHRFNIEPTVEHYGCMVDLLGRAGYLKRAYNLITEMRCFMNDNFNLSNRTLIRPSPMEMAGLGAGPSCGGGAVSNGAGAGGGADDGQEWAGRSPAPSPGVAWASRGRRGARALSQVPPSGGT</sequence>
<keyword evidence="5" id="KW-1185">Reference proteome</keyword>
<feature type="compositionally biased region" description="Gly residues" evidence="3">
    <location>
        <begin position="445"/>
        <end position="456"/>
    </location>
</feature>
<feature type="repeat" description="PPR" evidence="2">
    <location>
        <begin position="310"/>
        <end position="344"/>
    </location>
</feature>
<gene>
    <name evidence="4" type="ORF">RD792_000950</name>
</gene>
<dbReference type="Proteomes" id="UP001291926">
    <property type="component" value="Unassembled WGS sequence"/>
</dbReference>
<dbReference type="PANTHER" id="PTHR47926">
    <property type="entry name" value="PENTATRICOPEPTIDE REPEAT-CONTAINING PROTEIN"/>
    <property type="match status" value="1"/>
</dbReference>
<dbReference type="EMBL" id="JAYDYQ010001087">
    <property type="protein sequence ID" value="KAK4490284.1"/>
    <property type="molecule type" value="Genomic_DNA"/>
</dbReference>
<dbReference type="Pfam" id="PF01535">
    <property type="entry name" value="PPR"/>
    <property type="match status" value="5"/>
</dbReference>
<dbReference type="Gene3D" id="1.25.40.10">
    <property type="entry name" value="Tetratricopeptide repeat domain"/>
    <property type="match status" value="4"/>
</dbReference>
<dbReference type="InterPro" id="IPR011990">
    <property type="entry name" value="TPR-like_helical_dom_sf"/>
</dbReference>
<evidence type="ECO:0000313" key="4">
    <source>
        <dbReference type="EMBL" id="KAK4490284.1"/>
    </source>
</evidence>
<proteinExistence type="predicted"/>
<dbReference type="InterPro" id="IPR046960">
    <property type="entry name" value="PPR_At4g14850-like_plant"/>
</dbReference>
<feature type="region of interest" description="Disordered" evidence="3">
    <location>
        <begin position="445"/>
        <end position="494"/>
    </location>
</feature>
<organism evidence="4 5">
    <name type="scientific">Penstemon davidsonii</name>
    <dbReference type="NCBI Taxonomy" id="160366"/>
    <lineage>
        <taxon>Eukaryota</taxon>
        <taxon>Viridiplantae</taxon>
        <taxon>Streptophyta</taxon>
        <taxon>Embryophyta</taxon>
        <taxon>Tracheophyta</taxon>
        <taxon>Spermatophyta</taxon>
        <taxon>Magnoliopsida</taxon>
        <taxon>eudicotyledons</taxon>
        <taxon>Gunneridae</taxon>
        <taxon>Pentapetalae</taxon>
        <taxon>asterids</taxon>
        <taxon>lamiids</taxon>
        <taxon>Lamiales</taxon>
        <taxon>Plantaginaceae</taxon>
        <taxon>Cheloneae</taxon>
        <taxon>Penstemon</taxon>
    </lineage>
</organism>
<dbReference type="PANTHER" id="PTHR47926:SF500">
    <property type="entry name" value="REPEAT-CONTAINING PROTEIN, PUTATIVE-RELATED"/>
    <property type="match status" value="1"/>
</dbReference>
<accession>A0ABR0DM27</accession>
<name>A0ABR0DM27_9LAMI</name>
<feature type="repeat" description="PPR" evidence="2">
    <location>
        <begin position="208"/>
        <end position="238"/>
    </location>
</feature>
<evidence type="ECO:0000256" key="2">
    <source>
        <dbReference type="PROSITE-ProRule" id="PRU00708"/>
    </source>
</evidence>
<evidence type="ECO:0000256" key="1">
    <source>
        <dbReference type="ARBA" id="ARBA00022737"/>
    </source>
</evidence>
<feature type="repeat" description="PPR" evidence="2">
    <location>
        <begin position="108"/>
        <end position="142"/>
    </location>
</feature>
<evidence type="ECO:0000313" key="5">
    <source>
        <dbReference type="Proteomes" id="UP001291926"/>
    </source>
</evidence>
<comment type="caution">
    <text evidence="4">The sequence shown here is derived from an EMBL/GenBank/DDBJ whole genome shotgun (WGS) entry which is preliminary data.</text>
</comment>
<feature type="repeat" description="PPR" evidence="2">
    <location>
        <begin position="38"/>
        <end position="72"/>
    </location>
</feature>
<dbReference type="NCBIfam" id="TIGR00756">
    <property type="entry name" value="PPR"/>
    <property type="match status" value="8"/>
</dbReference>
<protein>
    <recommendedName>
        <fullName evidence="6">Pentatricopeptide repeat-containing protein</fullName>
    </recommendedName>
</protein>
<feature type="repeat" description="PPR" evidence="2">
    <location>
        <begin position="279"/>
        <end position="309"/>
    </location>
</feature>
<evidence type="ECO:0008006" key="6">
    <source>
        <dbReference type="Google" id="ProtNLM"/>
    </source>
</evidence>
<keyword evidence="1" id="KW-0677">Repeat</keyword>
<dbReference type="PROSITE" id="PS51375">
    <property type="entry name" value="PPR"/>
    <property type="match status" value="5"/>
</dbReference>
<reference evidence="4 5" key="1">
    <citation type="journal article" date="2023" name="bioRxiv">
        <title>Genome report: Whole genome sequence and annotation of Penstemon davidsonii.</title>
        <authorList>
            <person name="Ostevik K.L."/>
            <person name="Alabady M."/>
            <person name="Zhang M."/>
            <person name="Rausher M.D."/>
        </authorList>
    </citation>
    <scope>NUCLEOTIDE SEQUENCE [LARGE SCALE GENOMIC DNA]</scope>
    <source>
        <strain evidence="4">DNT005</strain>
        <tissue evidence="4">Whole leaf</tissue>
    </source>
</reference>
<evidence type="ECO:0000256" key="3">
    <source>
        <dbReference type="SAM" id="MobiDB-lite"/>
    </source>
</evidence>
<dbReference type="Pfam" id="PF13041">
    <property type="entry name" value="PPR_2"/>
    <property type="match status" value="2"/>
</dbReference>